<dbReference type="InterPro" id="IPR050351">
    <property type="entry name" value="BphY/WalK/GraS-like"/>
</dbReference>
<dbReference type="SMART" id="SM00388">
    <property type="entry name" value="HisKA"/>
    <property type="match status" value="1"/>
</dbReference>
<reference evidence="12 13" key="1">
    <citation type="submission" date="2020-11" db="EMBL/GenBank/DDBJ databases">
        <title>Draft genome sequencing of a Lachnospiraceae strain isolated from anoxic soil subjected to BSD treatment.</title>
        <authorList>
            <person name="Uek A."/>
            <person name="Tonouchi A."/>
        </authorList>
    </citation>
    <scope>NUCLEOTIDE SEQUENCE [LARGE SCALE GENOMIC DNA]</scope>
    <source>
        <strain evidence="12 13">TB5</strain>
    </source>
</reference>
<dbReference type="InterPro" id="IPR003660">
    <property type="entry name" value="HAMP_dom"/>
</dbReference>
<comment type="catalytic activity">
    <reaction evidence="1">
        <text>ATP + protein L-histidine = ADP + protein N-phospho-L-histidine.</text>
        <dbReference type="EC" id="2.7.13.3"/>
    </reaction>
</comment>
<dbReference type="Proteomes" id="UP000595897">
    <property type="component" value="Chromosome"/>
</dbReference>
<evidence type="ECO:0000256" key="5">
    <source>
        <dbReference type="ARBA" id="ARBA00022679"/>
    </source>
</evidence>
<evidence type="ECO:0000256" key="7">
    <source>
        <dbReference type="ARBA" id="ARBA00023012"/>
    </source>
</evidence>
<keyword evidence="4" id="KW-0597">Phosphoprotein</keyword>
<dbReference type="FunFam" id="1.10.287.130:FF:000001">
    <property type="entry name" value="Two-component sensor histidine kinase"/>
    <property type="match status" value="1"/>
</dbReference>
<evidence type="ECO:0000256" key="6">
    <source>
        <dbReference type="ARBA" id="ARBA00022777"/>
    </source>
</evidence>
<keyword evidence="13" id="KW-1185">Reference proteome</keyword>
<dbReference type="PANTHER" id="PTHR45453">
    <property type="entry name" value="PHOSPHATE REGULON SENSOR PROTEIN PHOR"/>
    <property type="match status" value="1"/>
</dbReference>
<sequence length="509" mass="59277">MTNKIREKMIEGIRKILIKTVLPIRRKKEKFLSQFRFSIVFRIALNYMKLLVINCSIILAIFVLFFLYIEERDYDKRAESIRSSLEKGTITVSEYAPDKHNKSPKEALDSLFDFVRKQEKVNPYLIDGLSLRITKIEKNQRVVIYTDIDYDVSKNQKFFDKIYYNGNSKKNRLIIHETKEFNKDNTKYMIYYQYNLSNSYDKMIELLIGLAIFMSFMVLVTLESAKKGNQKLLEPLNNMSNIANRLTMNNLHSERINVEGTKNELKDLAAVINKMLDRMEISYESQKQFVSDASHELRTPIAVIQGYINMLDRWGKKDEEVLDESIDAIKNEAKSMQELVEKLLFLSRHDKKTLKLVKARFNMKPIVEEMVKETRLVITNRVIKNDFLEDAIVYGDRQALKQAIRVFIDNAVKYTKENDEITISCQNVNEDCVITVADTGIGMTRKDVDHIFERFYRADEVRNGSINGHGLGLSIAKLIILGHTGRIKVRSQYTVGTSFIITLPNIRYD</sequence>
<protein>
    <recommendedName>
        <fullName evidence="3">histidine kinase</fullName>
        <ecNumber evidence="3">2.7.13.3</ecNumber>
    </recommendedName>
</protein>
<dbReference type="KEGG" id="ahb:bsdtb5_42790"/>
<evidence type="ECO:0000259" key="11">
    <source>
        <dbReference type="PROSITE" id="PS50885"/>
    </source>
</evidence>
<dbReference type="SUPFAM" id="SSF55874">
    <property type="entry name" value="ATPase domain of HSP90 chaperone/DNA topoisomerase II/histidine kinase"/>
    <property type="match status" value="1"/>
</dbReference>
<dbReference type="InterPro" id="IPR036890">
    <property type="entry name" value="HATPase_C_sf"/>
</dbReference>
<keyword evidence="6" id="KW-0418">Kinase</keyword>
<proteinExistence type="predicted"/>
<feature type="transmembrane region" description="Helical" evidence="9">
    <location>
        <begin position="203"/>
        <end position="222"/>
    </location>
</feature>
<dbReference type="PROSITE" id="PS50885">
    <property type="entry name" value="HAMP"/>
    <property type="match status" value="1"/>
</dbReference>
<evidence type="ECO:0000256" key="1">
    <source>
        <dbReference type="ARBA" id="ARBA00000085"/>
    </source>
</evidence>
<dbReference type="InterPro" id="IPR036097">
    <property type="entry name" value="HisK_dim/P_sf"/>
</dbReference>
<feature type="transmembrane region" description="Helical" evidence="9">
    <location>
        <begin position="50"/>
        <end position="69"/>
    </location>
</feature>
<dbReference type="AlphaFoldDB" id="A0A7R7EQA4"/>
<evidence type="ECO:0000313" key="13">
    <source>
        <dbReference type="Proteomes" id="UP000595897"/>
    </source>
</evidence>
<keyword evidence="5" id="KW-0808">Transferase</keyword>
<dbReference type="InterPro" id="IPR003661">
    <property type="entry name" value="HisK_dim/P_dom"/>
</dbReference>
<keyword evidence="8 9" id="KW-0472">Membrane</keyword>
<feature type="domain" description="Histidine kinase" evidence="10">
    <location>
        <begin position="292"/>
        <end position="507"/>
    </location>
</feature>
<dbReference type="GO" id="GO:0004721">
    <property type="term" value="F:phosphoprotein phosphatase activity"/>
    <property type="evidence" value="ECO:0007669"/>
    <property type="project" value="TreeGrafter"/>
</dbReference>
<evidence type="ECO:0000256" key="9">
    <source>
        <dbReference type="SAM" id="Phobius"/>
    </source>
</evidence>
<dbReference type="FunFam" id="3.30.565.10:FF:000006">
    <property type="entry name" value="Sensor histidine kinase WalK"/>
    <property type="match status" value="1"/>
</dbReference>
<keyword evidence="7" id="KW-0902">Two-component regulatory system</keyword>
<dbReference type="GO" id="GO:0000155">
    <property type="term" value="F:phosphorelay sensor kinase activity"/>
    <property type="evidence" value="ECO:0007669"/>
    <property type="project" value="InterPro"/>
</dbReference>
<dbReference type="PANTHER" id="PTHR45453:SF1">
    <property type="entry name" value="PHOSPHATE REGULON SENSOR PROTEIN PHOR"/>
    <property type="match status" value="1"/>
</dbReference>
<organism evidence="12 13">
    <name type="scientific">Anaeromicropila herbilytica</name>
    <dbReference type="NCBI Taxonomy" id="2785025"/>
    <lineage>
        <taxon>Bacteria</taxon>
        <taxon>Bacillati</taxon>
        <taxon>Bacillota</taxon>
        <taxon>Clostridia</taxon>
        <taxon>Lachnospirales</taxon>
        <taxon>Lachnospiraceae</taxon>
        <taxon>Anaeromicropila</taxon>
    </lineage>
</organism>
<dbReference type="InterPro" id="IPR004358">
    <property type="entry name" value="Sig_transdc_His_kin-like_C"/>
</dbReference>
<dbReference type="SMART" id="SM00387">
    <property type="entry name" value="HATPase_c"/>
    <property type="match status" value="1"/>
</dbReference>
<dbReference type="SUPFAM" id="SSF47384">
    <property type="entry name" value="Homodimeric domain of signal transducing histidine kinase"/>
    <property type="match status" value="1"/>
</dbReference>
<name>A0A7R7EQA4_9FIRM</name>
<evidence type="ECO:0000313" key="12">
    <source>
        <dbReference type="EMBL" id="BCN32984.1"/>
    </source>
</evidence>
<dbReference type="PROSITE" id="PS50109">
    <property type="entry name" value="HIS_KIN"/>
    <property type="match status" value="1"/>
</dbReference>
<dbReference type="InterPro" id="IPR005467">
    <property type="entry name" value="His_kinase_dom"/>
</dbReference>
<gene>
    <name evidence="12" type="ORF">bsdtb5_42790</name>
</gene>
<dbReference type="Pfam" id="PF02518">
    <property type="entry name" value="HATPase_c"/>
    <property type="match status" value="1"/>
</dbReference>
<keyword evidence="9" id="KW-1133">Transmembrane helix</keyword>
<dbReference type="GO" id="GO:0016036">
    <property type="term" value="P:cellular response to phosphate starvation"/>
    <property type="evidence" value="ECO:0007669"/>
    <property type="project" value="TreeGrafter"/>
</dbReference>
<accession>A0A7R7EQA4</accession>
<evidence type="ECO:0000256" key="2">
    <source>
        <dbReference type="ARBA" id="ARBA00004370"/>
    </source>
</evidence>
<evidence type="ECO:0000256" key="3">
    <source>
        <dbReference type="ARBA" id="ARBA00012438"/>
    </source>
</evidence>
<dbReference type="InterPro" id="IPR003594">
    <property type="entry name" value="HATPase_dom"/>
</dbReference>
<dbReference type="SMART" id="SM00304">
    <property type="entry name" value="HAMP"/>
    <property type="match status" value="1"/>
</dbReference>
<comment type="subcellular location">
    <subcellularLocation>
        <location evidence="2">Membrane</location>
    </subcellularLocation>
</comment>
<dbReference type="GO" id="GO:0005886">
    <property type="term" value="C:plasma membrane"/>
    <property type="evidence" value="ECO:0007669"/>
    <property type="project" value="TreeGrafter"/>
</dbReference>
<evidence type="ECO:0000256" key="8">
    <source>
        <dbReference type="ARBA" id="ARBA00023136"/>
    </source>
</evidence>
<dbReference type="Pfam" id="PF00512">
    <property type="entry name" value="HisKA"/>
    <property type="match status" value="1"/>
</dbReference>
<evidence type="ECO:0000256" key="4">
    <source>
        <dbReference type="ARBA" id="ARBA00022553"/>
    </source>
</evidence>
<evidence type="ECO:0000259" key="10">
    <source>
        <dbReference type="PROSITE" id="PS50109"/>
    </source>
</evidence>
<dbReference type="CDD" id="cd00082">
    <property type="entry name" value="HisKA"/>
    <property type="match status" value="1"/>
</dbReference>
<dbReference type="RefSeq" id="WP_271713978.1">
    <property type="nucleotide sequence ID" value="NZ_AP024169.1"/>
</dbReference>
<dbReference type="CDD" id="cd06225">
    <property type="entry name" value="HAMP"/>
    <property type="match status" value="1"/>
</dbReference>
<dbReference type="Gene3D" id="3.30.565.10">
    <property type="entry name" value="Histidine kinase-like ATPase, C-terminal domain"/>
    <property type="match status" value="1"/>
</dbReference>
<feature type="domain" description="HAMP" evidence="11">
    <location>
        <begin position="230"/>
        <end position="284"/>
    </location>
</feature>
<dbReference type="EMBL" id="AP024169">
    <property type="protein sequence ID" value="BCN32984.1"/>
    <property type="molecule type" value="Genomic_DNA"/>
</dbReference>
<dbReference type="CDD" id="cd00075">
    <property type="entry name" value="HATPase"/>
    <property type="match status" value="1"/>
</dbReference>
<dbReference type="Gene3D" id="6.10.340.10">
    <property type="match status" value="1"/>
</dbReference>
<dbReference type="EC" id="2.7.13.3" evidence="3"/>
<keyword evidence="9" id="KW-0812">Transmembrane</keyword>
<dbReference type="PRINTS" id="PR00344">
    <property type="entry name" value="BCTRLSENSOR"/>
</dbReference>
<dbReference type="Gene3D" id="1.10.287.130">
    <property type="match status" value="1"/>
</dbReference>